<dbReference type="AlphaFoldDB" id="A0A8J4XNJ6"/>
<dbReference type="Pfam" id="PF14932">
    <property type="entry name" value="HAUS-augmin3"/>
    <property type="match status" value="1"/>
</dbReference>
<dbReference type="PANTHER" id="PTHR19378:SF0">
    <property type="entry name" value="HAUS AUGMIN-LIKE COMPLEX SUBUNIT 3"/>
    <property type="match status" value="1"/>
</dbReference>
<sequence length="563" mass="62360">MSGEQLVRQLQLLAAPGSEQLVGETYDWLFLSAAGSPLAVFLQWFMDNITPNNVLTEEELNEFEALEAAGEVMSASQLQEMEGAVTCLPGLPGAEGRGRGERLPSPEELEALEEELKVLTRRKNMINVHKIELCEETQRLSGRVGRGEGELRRQVEAVGGAEYHYTKAQQNLAGMVDAQLSTFHKFGDAGVGVVSVTEDSSQSVLRDTPALDLTLVCGVGQEQYCRNVAELNRLSALLPQTEEWRLQGVVLQERRKAEVQEAERLLAALHQRHLPSDLTVLRQQTQEAQESLALLEKEHRQQQQALRGVLGEGAELETTKVLAADYEVKIQHQEYLLAKQAIVLDQLVSQAARHNWVIIALETEGRRVTDTLQVLKMINTTMTHRDAHCRNRMVLLEAMLNKSEEAKAAGVLPLPLHTLSRLLPPPRQGKAAAGGRGALGRQVAGLLGALTQAQDQVNTFTSPQFSCLDQMVSICEVLEASLFGSAGSLQALPLAWLDAPLAHRCTHAQQRVWEFKQKLISVIAQYEKKKKIVQLDPAVTQDLRKWIAEVITKFNELTMVKEA</sequence>
<evidence type="ECO:0000256" key="4">
    <source>
        <dbReference type="ARBA" id="ARBA00022618"/>
    </source>
</evidence>
<evidence type="ECO:0000256" key="8">
    <source>
        <dbReference type="ARBA" id="ARBA00023212"/>
    </source>
</evidence>
<feature type="domain" description="HAUS augmin-like complex subunit 3 N-terminal" evidence="11">
    <location>
        <begin position="40"/>
        <end position="184"/>
    </location>
</feature>
<keyword evidence="3" id="KW-0963">Cytoplasm</keyword>
<evidence type="ECO:0000256" key="7">
    <source>
        <dbReference type="ARBA" id="ARBA00023054"/>
    </source>
</evidence>
<dbReference type="GO" id="GO:0051301">
    <property type="term" value="P:cell division"/>
    <property type="evidence" value="ECO:0007669"/>
    <property type="project" value="UniProtKB-KW"/>
</dbReference>
<keyword evidence="9" id="KW-0131">Cell cycle</keyword>
<keyword evidence="4" id="KW-0132">Cell division</keyword>
<evidence type="ECO:0000313" key="12">
    <source>
        <dbReference type="EMBL" id="KAG0710982.1"/>
    </source>
</evidence>
<gene>
    <name evidence="12" type="primary">HAUS3</name>
    <name evidence="12" type="ORF">GWK47_021612</name>
</gene>
<protein>
    <submittedName>
        <fullName evidence="12">HAUS augmin-like complex subunit 3</fullName>
    </submittedName>
</protein>
<keyword evidence="13" id="KW-1185">Reference proteome</keyword>
<keyword evidence="5" id="KW-0493">Microtubule</keyword>
<keyword evidence="8" id="KW-0206">Cytoskeleton</keyword>
<dbReference type="OrthoDB" id="2159690at2759"/>
<evidence type="ECO:0000256" key="6">
    <source>
        <dbReference type="ARBA" id="ARBA00022776"/>
    </source>
</evidence>
<dbReference type="GO" id="GO:0070652">
    <property type="term" value="C:HAUS complex"/>
    <property type="evidence" value="ECO:0007669"/>
    <property type="project" value="InterPro"/>
</dbReference>
<dbReference type="GO" id="GO:0005815">
    <property type="term" value="C:microtubule organizing center"/>
    <property type="evidence" value="ECO:0007669"/>
    <property type="project" value="TreeGrafter"/>
</dbReference>
<evidence type="ECO:0000256" key="1">
    <source>
        <dbReference type="ARBA" id="ARBA00004186"/>
    </source>
</evidence>
<evidence type="ECO:0000256" key="3">
    <source>
        <dbReference type="ARBA" id="ARBA00022490"/>
    </source>
</evidence>
<evidence type="ECO:0000313" key="13">
    <source>
        <dbReference type="Proteomes" id="UP000770661"/>
    </source>
</evidence>
<evidence type="ECO:0000259" key="11">
    <source>
        <dbReference type="Pfam" id="PF14932"/>
    </source>
</evidence>
<name>A0A8J4XNJ6_CHIOP</name>
<dbReference type="GO" id="GO:0031023">
    <property type="term" value="P:microtubule organizing center organization"/>
    <property type="evidence" value="ECO:0007669"/>
    <property type="project" value="TreeGrafter"/>
</dbReference>
<evidence type="ECO:0000256" key="5">
    <source>
        <dbReference type="ARBA" id="ARBA00022701"/>
    </source>
</evidence>
<dbReference type="InterPro" id="IPR026206">
    <property type="entry name" value="HAUS3"/>
</dbReference>
<keyword evidence="7 10" id="KW-0175">Coiled coil</keyword>
<evidence type="ECO:0000256" key="10">
    <source>
        <dbReference type="SAM" id="Coils"/>
    </source>
</evidence>
<accession>A0A8J4XNJ6</accession>
<evidence type="ECO:0000256" key="9">
    <source>
        <dbReference type="ARBA" id="ARBA00023306"/>
    </source>
</evidence>
<comment type="similarity">
    <text evidence="2">Belongs to the HAUS3 family.</text>
</comment>
<dbReference type="PANTHER" id="PTHR19378">
    <property type="entry name" value="GOLGIN- RELATED"/>
    <property type="match status" value="1"/>
</dbReference>
<organism evidence="12 13">
    <name type="scientific">Chionoecetes opilio</name>
    <name type="common">Atlantic snow crab</name>
    <name type="synonym">Cancer opilio</name>
    <dbReference type="NCBI Taxonomy" id="41210"/>
    <lineage>
        <taxon>Eukaryota</taxon>
        <taxon>Metazoa</taxon>
        <taxon>Ecdysozoa</taxon>
        <taxon>Arthropoda</taxon>
        <taxon>Crustacea</taxon>
        <taxon>Multicrustacea</taxon>
        <taxon>Malacostraca</taxon>
        <taxon>Eumalacostraca</taxon>
        <taxon>Eucarida</taxon>
        <taxon>Decapoda</taxon>
        <taxon>Pleocyemata</taxon>
        <taxon>Brachyura</taxon>
        <taxon>Eubrachyura</taxon>
        <taxon>Majoidea</taxon>
        <taxon>Majidae</taxon>
        <taxon>Chionoecetes</taxon>
    </lineage>
</organism>
<proteinExistence type="inferred from homology"/>
<dbReference type="InterPro" id="IPR032733">
    <property type="entry name" value="HAUS3_N"/>
</dbReference>
<keyword evidence="6" id="KW-0498">Mitosis</keyword>
<dbReference type="Proteomes" id="UP000770661">
    <property type="component" value="Unassembled WGS sequence"/>
</dbReference>
<reference evidence="12" key="1">
    <citation type="submission" date="2020-07" db="EMBL/GenBank/DDBJ databases">
        <title>The High-quality genome of the commercially important snow crab, Chionoecetes opilio.</title>
        <authorList>
            <person name="Jeong J.-H."/>
            <person name="Ryu S."/>
        </authorList>
    </citation>
    <scope>NUCLEOTIDE SEQUENCE</scope>
    <source>
        <strain evidence="12">MADBK_172401_WGS</strain>
        <tissue evidence="12">Digestive gland</tissue>
    </source>
</reference>
<dbReference type="GO" id="GO:0005874">
    <property type="term" value="C:microtubule"/>
    <property type="evidence" value="ECO:0007669"/>
    <property type="project" value="UniProtKB-KW"/>
</dbReference>
<dbReference type="EMBL" id="JACEEZ010023664">
    <property type="protein sequence ID" value="KAG0710982.1"/>
    <property type="molecule type" value="Genomic_DNA"/>
</dbReference>
<dbReference type="GO" id="GO:0051225">
    <property type="term" value="P:spindle assembly"/>
    <property type="evidence" value="ECO:0007669"/>
    <property type="project" value="InterPro"/>
</dbReference>
<dbReference type="GO" id="GO:0072686">
    <property type="term" value="C:mitotic spindle"/>
    <property type="evidence" value="ECO:0007669"/>
    <property type="project" value="TreeGrafter"/>
</dbReference>
<evidence type="ECO:0000256" key="2">
    <source>
        <dbReference type="ARBA" id="ARBA00009645"/>
    </source>
</evidence>
<comment type="subcellular location">
    <subcellularLocation>
        <location evidence="1">Cytoplasm</location>
        <location evidence="1">Cytoskeleton</location>
        <location evidence="1">Spindle</location>
    </subcellularLocation>
</comment>
<comment type="caution">
    <text evidence="12">The sequence shown here is derived from an EMBL/GenBank/DDBJ whole genome shotgun (WGS) entry which is preliminary data.</text>
</comment>
<feature type="coiled-coil region" evidence="10">
    <location>
        <begin position="252"/>
        <end position="305"/>
    </location>
</feature>